<gene>
    <name evidence="3" type="primary">LOC111315814</name>
</gene>
<dbReference type="PANTHER" id="PTHR38353:SF2">
    <property type="entry name" value="TROPOMYOSIN"/>
    <property type="match status" value="1"/>
</dbReference>
<feature type="coiled-coil region" evidence="1">
    <location>
        <begin position="1"/>
        <end position="56"/>
    </location>
</feature>
<accession>A0A6P6B9T8</accession>
<dbReference type="Proteomes" id="UP000515121">
    <property type="component" value="Unplaced"/>
</dbReference>
<dbReference type="KEGG" id="dzi:111315814"/>
<dbReference type="AlphaFoldDB" id="A0A6P6B9T8"/>
<organism evidence="2 3">
    <name type="scientific">Durio zibethinus</name>
    <name type="common">Durian</name>
    <dbReference type="NCBI Taxonomy" id="66656"/>
    <lineage>
        <taxon>Eukaryota</taxon>
        <taxon>Viridiplantae</taxon>
        <taxon>Streptophyta</taxon>
        <taxon>Embryophyta</taxon>
        <taxon>Tracheophyta</taxon>
        <taxon>Spermatophyta</taxon>
        <taxon>Magnoliopsida</taxon>
        <taxon>eudicotyledons</taxon>
        <taxon>Gunneridae</taxon>
        <taxon>Pentapetalae</taxon>
        <taxon>rosids</taxon>
        <taxon>malvids</taxon>
        <taxon>Malvales</taxon>
        <taxon>Malvaceae</taxon>
        <taxon>Helicteroideae</taxon>
        <taxon>Durio</taxon>
    </lineage>
</organism>
<keyword evidence="2" id="KW-1185">Reference proteome</keyword>
<dbReference type="PANTHER" id="PTHR38353">
    <property type="entry name" value="TROPOMYOSIN"/>
    <property type="match status" value="1"/>
</dbReference>
<evidence type="ECO:0000313" key="2">
    <source>
        <dbReference type="Proteomes" id="UP000515121"/>
    </source>
</evidence>
<dbReference type="OrthoDB" id="1933536at2759"/>
<evidence type="ECO:0000256" key="1">
    <source>
        <dbReference type="SAM" id="Coils"/>
    </source>
</evidence>
<sequence>MEEYLQCMKTLRSQIKDVEDEAANISAEEQIHFTTIQTLQNDLLSAKSKTMQLREDTEKMLKEKGQLCWHIIGKQRKIASLHSDSSTLNQTMELIQQEKISLSSKLIERRIFYIICASGYSTYYSKVAKDLSTKLQQQQDWVKSQKVSRQIEEHGLVKNKLDEQMTESEGNFSIENQLITDDVNNEAGNDLIVKLDLAKAKLDGIRQMKAKLVTDNGKIKKSIEQANCRANHFKVTCLLNFMHTSVCLFSSGHILQPELLEISTMTLEEKYKKLLSDKDRETEYLCSVQDHVEEIKVDTFFRLSFLFREMAFGCGANLYLSKASPNLDG</sequence>
<reference evidence="3" key="1">
    <citation type="submission" date="2025-08" db="UniProtKB">
        <authorList>
            <consortium name="RefSeq"/>
        </authorList>
    </citation>
    <scope>IDENTIFICATION</scope>
    <source>
        <tissue evidence="3">Fruit stalk</tissue>
    </source>
</reference>
<dbReference type="RefSeq" id="XP_022773576.1">
    <property type="nucleotide sequence ID" value="XM_022917841.1"/>
</dbReference>
<dbReference type="GeneID" id="111315814"/>
<protein>
    <submittedName>
        <fullName evidence="3">Uncharacterized protein LOC111315814 isoform X1</fullName>
    </submittedName>
</protein>
<keyword evidence="1" id="KW-0175">Coiled coil</keyword>
<proteinExistence type="predicted"/>
<evidence type="ECO:0000313" key="3">
    <source>
        <dbReference type="RefSeq" id="XP_022773576.1"/>
    </source>
</evidence>
<name>A0A6P6B9T8_DURZI</name>